<comment type="caution">
    <text evidence="2">The sequence shown here is derived from an EMBL/GenBank/DDBJ whole genome shotgun (WGS) entry which is preliminary data.</text>
</comment>
<dbReference type="PROSITE" id="PS51318">
    <property type="entry name" value="TAT"/>
    <property type="match status" value="1"/>
</dbReference>
<evidence type="ECO:0000313" key="2">
    <source>
        <dbReference type="EMBL" id="KAB7752628.1"/>
    </source>
</evidence>
<dbReference type="AlphaFoldDB" id="A0A5N5UTD0"/>
<sequence>MSTKLRRGLVAVAAAAPLALSLLMAPSAAAQPLNCPGGWWDPVENVCRGPVATVPLNCPPGEYWHPIKNVCRPLGQY</sequence>
<evidence type="ECO:0008006" key="4">
    <source>
        <dbReference type="Google" id="ProtNLM"/>
    </source>
</evidence>
<feature type="signal peptide" evidence="1">
    <location>
        <begin position="1"/>
        <end position="30"/>
    </location>
</feature>
<keyword evidence="1" id="KW-0732">Signal</keyword>
<protein>
    <recommendedName>
        <fullName evidence="4">Chitin-binding type-2 domain-containing protein</fullName>
    </recommendedName>
</protein>
<organism evidence="2 3">
    <name type="scientific">Mycolicibacterium phlei DSM 43239 = CCUG 21000</name>
    <dbReference type="NCBI Taxonomy" id="1226750"/>
    <lineage>
        <taxon>Bacteria</taxon>
        <taxon>Bacillati</taxon>
        <taxon>Actinomycetota</taxon>
        <taxon>Actinomycetes</taxon>
        <taxon>Mycobacteriales</taxon>
        <taxon>Mycobacteriaceae</taxon>
        <taxon>Mycolicibacterium</taxon>
    </lineage>
</organism>
<accession>A0A5N5UTD0</accession>
<dbReference type="GeneID" id="74302661"/>
<evidence type="ECO:0000313" key="3">
    <source>
        <dbReference type="Proteomes" id="UP000325690"/>
    </source>
</evidence>
<gene>
    <name evidence="2" type="ORF">MPHL21000_21960</name>
</gene>
<name>A0A5N5UTD0_MYCPH</name>
<feature type="chain" id="PRO_5024435885" description="Chitin-binding type-2 domain-containing protein" evidence="1">
    <location>
        <begin position="31"/>
        <end position="77"/>
    </location>
</feature>
<evidence type="ECO:0000256" key="1">
    <source>
        <dbReference type="SAM" id="SignalP"/>
    </source>
</evidence>
<dbReference type="RefSeq" id="WP_040636262.1">
    <property type="nucleotide sequence ID" value="NZ_ANBO01000043.1"/>
</dbReference>
<dbReference type="EMBL" id="ANBP01000044">
    <property type="protein sequence ID" value="KAB7752628.1"/>
    <property type="molecule type" value="Genomic_DNA"/>
</dbReference>
<dbReference type="InterPro" id="IPR006311">
    <property type="entry name" value="TAT_signal"/>
</dbReference>
<proteinExistence type="predicted"/>
<dbReference type="Proteomes" id="UP000325690">
    <property type="component" value="Unassembled WGS sequence"/>
</dbReference>
<reference evidence="2 3" key="1">
    <citation type="submission" date="2012-10" db="EMBL/GenBank/DDBJ databases">
        <title>The draft sequence of the Mycobacterium pheli genome.</title>
        <authorList>
            <person name="Pettersson B.M.F."/>
            <person name="Das S."/>
            <person name="Dasgupta S."/>
            <person name="Bhattacharya A."/>
            <person name="Kirsebom L.A."/>
        </authorList>
    </citation>
    <scope>NUCLEOTIDE SEQUENCE [LARGE SCALE GENOMIC DNA]</scope>
    <source>
        <strain evidence="2 3">CCUG 21000</strain>
    </source>
</reference>
<keyword evidence="3" id="KW-1185">Reference proteome</keyword>